<feature type="repeat" description="TPR" evidence="1">
    <location>
        <begin position="288"/>
        <end position="321"/>
    </location>
</feature>
<evidence type="ECO:0000259" key="2">
    <source>
        <dbReference type="Pfam" id="PF00535"/>
    </source>
</evidence>
<dbReference type="SMART" id="SM00028">
    <property type="entry name" value="TPR"/>
    <property type="match status" value="3"/>
</dbReference>
<feature type="repeat" description="TPR" evidence="1">
    <location>
        <begin position="231"/>
        <end position="264"/>
    </location>
</feature>
<dbReference type="Gene3D" id="3.90.550.10">
    <property type="entry name" value="Spore Coat Polysaccharide Biosynthesis Protein SpsA, Chain A"/>
    <property type="match status" value="1"/>
</dbReference>
<keyword evidence="4" id="KW-1185">Reference proteome</keyword>
<dbReference type="Proteomes" id="UP001429357">
    <property type="component" value="Unassembled WGS sequence"/>
</dbReference>
<dbReference type="Pfam" id="PF00535">
    <property type="entry name" value="Glycos_transf_2"/>
    <property type="match status" value="1"/>
</dbReference>
<keyword evidence="1" id="KW-0802">TPR repeat</keyword>
<protein>
    <recommendedName>
        <fullName evidence="2">Glycosyltransferase 2-like domain-containing protein</fullName>
    </recommendedName>
</protein>
<dbReference type="CDD" id="cd02511">
    <property type="entry name" value="Beta4Glucosyltransferase"/>
    <property type="match status" value="1"/>
</dbReference>
<dbReference type="Gene3D" id="1.25.40.10">
    <property type="entry name" value="Tetratricopeptide repeat domain"/>
    <property type="match status" value="2"/>
</dbReference>
<dbReference type="SUPFAM" id="SSF48452">
    <property type="entry name" value="TPR-like"/>
    <property type="match status" value="1"/>
</dbReference>
<feature type="domain" description="Glycosyltransferase 2-like" evidence="2">
    <location>
        <begin position="4"/>
        <end position="142"/>
    </location>
</feature>
<comment type="caution">
    <text evidence="3">The sequence shown here is derived from an EMBL/GenBank/DDBJ whole genome shotgun (WGS) entry which is preliminary data.</text>
</comment>
<reference evidence="4" key="1">
    <citation type="submission" date="2016-06" db="EMBL/GenBank/DDBJ databases">
        <title>Four novel species of enterococci isolated from chicken manure.</title>
        <authorList>
            <person name="Van Tyne D."/>
        </authorList>
    </citation>
    <scope>NUCLEOTIDE SEQUENCE [LARGE SCALE GENOMIC DNA]</scope>
    <source>
        <strain evidence="4">JM9A</strain>
    </source>
</reference>
<reference evidence="3 4" key="2">
    <citation type="submission" date="2024-02" db="EMBL/GenBank/DDBJ databases">
        <title>The Genome Sequence of Enterococcus diestrammenae JM9A.</title>
        <authorList>
            <person name="Earl A."/>
            <person name="Manson A."/>
            <person name="Gilmore M."/>
            <person name="Sanders J."/>
            <person name="Shea T."/>
            <person name="Howe W."/>
            <person name="Livny J."/>
            <person name="Cuomo C."/>
            <person name="Neafsey D."/>
            <person name="Birren B."/>
        </authorList>
    </citation>
    <scope>NUCLEOTIDE SEQUENCE [LARGE SCALE GENOMIC DNA]</scope>
    <source>
        <strain evidence="3 4">JM9A</strain>
    </source>
</reference>
<proteinExistence type="predicted"/>
<dbReference type="PANTHER" id="PTHR43630">
    <property type="entry name" value="POLY-BETA-1,6-N-ACETYL-D-GLUCOSAMINE SYNTHASE"/>
    <property type="match status" value="1"/>
</dbReference>
<accession>A0ABV0F1R4</accession>
<gene>
    <name evidence="3" type="ORF">BAU18_001588</name>
</gene>
<dbReference type="InterPro" id="IPR011990">
    <property type="entry name" value="TPR-like_helical_dom_sf"/>
</dbReference>
<organism evidence="3 4">
    <name type="scientific">Enterococcus diestrammenae</name>
    <dbReference type="NCBI Taxonomy" id="1155073"/>
    <lineage>
        <taxon>Bacteria</taxon>
        <taxon>Bacillati</taxon>
        <taxon>Bacillota</taxon>
        <taxon>Bacilli</taxon>
        <taxon>Lactobacillales</taxon>
        <taxon>Enterococcaceae</taxon>
        <taxon>Enterococcus</taxon>
    </lineage>
</organism>
<dbReference type="RefSeq" id="WP_161869280.1">
    <property type="nucleotide sequence ID" value="NZ_MAEI02000001.1"/>
</dbReference>
<dbReference type="InterPro" id="IPR029044">
    <property type="entry name" value="Nucleotide-diphossugar_trans"/>
</dbReference>
<dbReference type="EMBL" id="MAEI02000001">
    <property type="protein sequence ID" value="MEO1781995.1"/>
    <property type="molecule type" value="Genomic_DNA"/>
</dbReference>
<sequence length="394" mass="46094">MTISCCILAKNEEKNLKDCLPGIQSCFEEIIVIDNSSVDNTREICEKFGAKVYDTSSTSEPYRRNLFFEKAKSDWILSIDADERLTPENILEIKNQIEQADKDVFGFRIPINNYFGGMRWSQNLQLKLFRNDDRLCFDNYQVHTSIGNSIISLNKRIDKLNYSIHHLDGIQRTRNKNKRSQYTNVLVGYYPLEKHTRVLNYLAVELITERKFSEAIELLEKIISIKNKDSFLAQYYLGECYLLMGRYDYSMAVFESLLQLNSQVEMKKLGYNSFFGNDAEIISDDLKQRSLSKMCEIHVQNGNFQKAFETCEKAIAFDPNGAHHYLNKASLLADNDFSKQEFYSNLLIAYEKNPFLYELIKYPVENENSQYYHQSVVLSLVSQYFEKKWVTYDD</sequence>
<dbReference type="InterPro" id="IPR019734">
    <property type="entry name" value="TPR_rpt"/>
</dbReference>
<evidence type="ECO:0000313" key="4">
    <source>
        <dbReference type="Proteomes" id="UP001429357"/>
    </source>
</evidence>
<evidence type="ECO:0000256" key="1">
    <source>
        <dbReference type="PROSITE-ProRule" id="PRU00339"/>
    </source>
</evidence>
<dbReference type="PANTHER" id="PTHR43630:SF2">
    <property type="entry name" value="GLYCOSYLTRANSFERASE"/>
    <property type="match status" value="1"/>
</dbReference>
<evidence type="ECO:0000313" key="3">
    <source>
        <dbReference type="EMBL" id="MEO1781995.1"/>
    </source>
</evidence>
<dbReference type="InterPro" id="IPR001173">
    <property type="entry name" value="Glyco_trans_2-like"/>
</dbReference>
<name>A0ABV0F1R4_9ENTE</name>
<dbReference type="PROSITE" id="PS50005">
    <property type="entry name" value="TPR"/>
    <property type="match status" value="2"/>
</dbReference>
<dbReference type="SUPFAM" id="SSF53448">
    <property type="entry name" value="Nucleotide-diphospho-sugar transferases"/>
    <property type="match status" value="1"/>
</dbReference>